<feature type="transmembrane region" description="Helical" evidence="1">
    <location>
        <begin position="12"/>
        <end position="33"/>
    </location>
</feature>
<keyword evidence="1" id="KW-0472">Membrane</keyword>
<reference evidence="2 3" key="15">
    <citation type="journal article" date="2001" name="Virology">
        <title>Analysis of the first complete DNA sequence of an invertebrate iridovirus: coding strategy of the genome of Chilo iridescent virus.</title>
        <authorList>
            <person name="Jakob N.J."/>
            <person name="Muller K."/>
            <person name="Bahr U."/>
            <person name="Darai G."/>
        </authorList>
    </citation>
    <scope>NUCLEOTIDE SEQUENCE [LARGE SCALE GENOMIC DNA]</scope>
</reference>
<evidence type="ECO:0000313" key="2">
    <source>
        <dbReference type="EMBL" id="AAK82177.1"/>
    </source>
</evidence>
<organism evidence="2 3">
    <name type="scientific">Invertebrate iridescent virus 6</name>
    <name type="common">IIV-6</name>
    <name type="synonym">Chilo iridescent virus</name>
    <dbReference type="NCBI Taxonomy" id="176652"/>
    <lineage>
        <taxon>Viruses</taxon>
        <taxon>Varidnaviria</taxon>
        <taxon>Bamfordvirae</taxon>
        <taxon>Nucleocytoviricota</taxon>
        <taxon>Megaviricetes</taxon>
        <taxon>Pimascovirales</taxon>
        <taxon>Pimascovirales incertae sedis</taxon>
        <taxon>Iridoviridae</taxon>
        <taxon>Betairidovirinae</taxon>
        <taxon>Iridovirus</taxon>
        <taxon>Iridovirus chilo1</taxon>
    </lineage>
</organism>
<reference evidence="2 3" key="4">
    <citation type="journal article" date="1988" name="Virology">
        <title>Identification and characterization of the repetitive DNA element in the genome of insect iridescent virus type 6.</title>
        <authorList>
            <person name="Fischer M."/>
            <person name="Schnitzler P."/>
            <person name="Delius H."/>
            <person name="Darai G."/>
        </authorList>
    </citation>
    <scope>NUCLEOTIDE SEQUENCE [LARGE SCALE GENOMIC DNA]</scope>
</reference>
<dbReference type="Proteomes" id="UP000001359">
    <property type="component" value="Segment"/>
</dbReference>
<reference evidence="2 3" key="9">
    <citation type="journal article" date="1994" name="J. Gen. Virol.">
        <title>Insect iridescent virus type 6 encodes a polypeptide related to the largest subunit of eukaryotic RNA polymerase II.</title>
        <authorList>
            <person name="Schnitzler P."/>
            <person name="Sonntag K.C."/>
            <person name="Muller M."/>
            <person name="Janssen W."/>
            <person name="Bugert J.J."/>
            <person name="Koonin E.V."/>
            <person name="Darai G."/>
        </authorList>
    </citation>
    <scope>NUCLEOTIDE SEQUENCE [LARGE SCALE GENOMIC DNA]</scope>
</reference>
<organismHost>
    <name type="scientific">Gryllus campestris</name>
    <dbReference type="NCBI Taxonomy" id="58607"/>
</organismHost>
<reference evidence="2 3" key="13">
    <citation type="journal article" date="1998" name="Virus Genes">
        <title>Identification of a thymidylate synthase gene within the genome of Chilo iridescent virus.</title>
        <authorList>
            <person name="Muller K."/>
            <person name="Tidona C.A."/>
            <person name="Bahr U."/>
            <person name="Darai G."/>
        </authorList>
    </citation>
    <scope>NUCLEOTIDE SEQUENCE [LARGE SCALE GENOMIC DNA]</scope>
</reference>
<keyword evidence="1" id="KW-1133">Transmembrane helix</keyword>
<dbReference type="GeneID" id="1733086"/>
<reference evidence="2 3" key="3">
    <citation type="journal article" date="1987" name="Virology">
        <title>Molecular cloning and physical mapping of the genome of insect iridescent virus type 6: further evidence for circular permutation of the viral genome.</title>
        <authorList>
            <person name="Schnitzler P."/>
            <person name="Soltau J.B."/>
            <person name="Fischer M."/>
            <person name="Reisner H."/>
            <person name="Scholz J."/>
            <person name="Delius H."/>
            <person name="Darai G."/>
        </authorList>
    </citation>
    <scope>NUCLEOTIDE SEQUENCE [LARGE SCALE GENOMIC DNA]</scope>
</reference>
<accession>Q91FK8</accession>
<protein>
    <submittedName>
        <fullName evidence="2">316R</fullName>
    </submittedName>
</protein>
<reference evidence="2 3" key="5">
    <citation type="journal article" date="1992" name="Virus Genes">
        <title>Identification and mapping of origins of DNA replication within the DNA sequences of the genome of insect iridescent virus type 6.</title>
        <authorList>
            <person name="Handermann M."/>
            <person name="Schnitzler P."/>
            <person name="Rosen-Wolff A."/>
            <person name="Raab K."/>
            <person name="Sonntag K.C."/>
            <person name="Darai G."/>
        </authorList>
    </citation>
    <scope>NUCLEOTIDE SEQUENCE [LARGE SCALE GENOMIC DNA]</scope>
</reference>
<reference evidence="2 3" key="12">
    <citation type="journal article" date="1997" name="Virus Genes">
        <title>The DNA sequence of Chilo iridescent virus between the genome coordinates 0.101 and 0.391; similarities in coding strategy between insect and vertebrate iridoviruses.</title>
        <authorList>
            <person name="Bahr U."/>
            <person name="Tidona C.A."/>
            <person name="Darai G."/>
        </authorList>
    </citation>
    <scope>NUCLEOTIDE SEQUENCE [LARGE SCALE GENOMIC DNA]</scope>
</reference>
<evidence type="ECO:0000313" key="3">
    <source>
        <dbReference type="Proteomes" id="UP000001359"/>
    </source>
</evidence>
<reference evidence="2 3" key="1">
    <citation type="journal article" date="1984" name="J. Virol.">
        <title>DNA analysis of insect iridescent virus 6: evidence for circular permutation and terminal redundancy.</title>
        <authorList>
            <person name="Delius H."/>
            <person name="Darai G."/>
            <person name="Fluegel R.M."/>
        </authorList>
    </citation>
    <scope>NUCLEOTIDE SEQUENCE [LARGE SCALE GENOMIC DNA]</scope>
</reference>
<organismHost>
    <name type="scientific">Gryllus bimaculatus</name>
    <name type="common">Two-spotted cricket</name>
    <dbReference type="NCBI Taxonomy" id="6999"/>
</organismHost>
<organismHost>
    <name type="scientific">Acheta domesticus</name>
    <name type="common">House cricket</name>
    <dbReference type="NCBI Taxonomy" id="6997"/>
</organismHost>
<reference evidence="2 3" key="8">
    <citation type="journal article" date="1994" name="Intervirology">
        <title>Identification of the primary structure and the coding capacity of the genome of insect iridescent virus type 6 between the genome coordinates 0.310 and 0.347 (7990 bp).</title>
        <authorList>
            <person name="Sonntag K.C."/>
            <person name="Schnitzler P."/>
            <person name="Janssen W."/>
            <person name="Darai G."/>
        </authorList>
    </citation>
    <scope>NUCLEOTIDE SEQUENCE [LARGE SCALE GENOMIC DNA]</scope>
</reference>
<dbReference type="RefSeq" id="NP_149779.1">
    <property type="nucleotide sequence ID" value="NC_003038.1"/>
</dbReference>
<dbReference type="EMBL" id="AF303741">
    <property type="protein sequence ID" value="AAK82177.1"/>
    <property type="molecule type" value="Genomic_DNA"/>
</dbReference>
<name>Q91FK8_IIV6</name>
<reference evidence="2 3" key="6">
    <citation type="journal article" date="1992" name="Virus Genes">
        <title>Characterization of the third origin of DNA replication of the genome of insect iridescent virus type 6.</title>
        <authorList>
            <person name="Sonntag K.C."/>
            <person name="Darai G."/>
        </authorList>
    </citation>
    <scope>NUCLEOTIDE SEQUENCE [LARGE SCALE GENOMIC DNA]</scope>
</reference>
<organismHost>
    <name type="scientific">Spodoptera frugiperda</name>
    <name type="common">Fall armyworm</name>
    <dbReference type="NCBI Taxonomy" id="7108"/>
</organismHost>
<reference evidence="2 3" key="11">
    <citation type="journal article" date="1994" name="Virus Genes">
        <title>Chilo iridescent virus encodes a putative helicase belonging to a distinct family within the "DEAD/H" superfamily: implications for the evolution of large DNA viruses.</title>
        <authorList>
            <person name="Sonntag K.C."/>
            <person name="Schnitzler P."/>
            <person name="Koonin E.V."/>
            <person name="Darai G."/>
        </authorList>
    </citation>
    <scope>NUCLEOTIDE SEQUENCE [LARGE SCALE GENOMIC DNA]</scope>
</reference>
<reference evidence="2 3" key="14">
    <citation type="journal article" date="1999" name="Virus Genes">
        <title>Identification of a gene cluster within the genome of Chilo iridescent virus encoding enzymes involved in viral DNA replication and processing.</title>
        <authorList>
            <person name="Muller K."/>
            <person name="Tidona C.A."/>
            <person name="Darai G."/>
        </authorList>
    </citation>
    <scope>NUCLEOTIDE SEQUENCE [LARGE SCALE GENOMIC DNA]</scope>
</reference>
<reference evidence="2 3" key="2">
    <citation type="journal article" date="1986" name="Med. Microbiol. Immunol.">
        <title>Insect iridescent virus type 6 induced toxic degenerative hepatitis in mice.</title>
        <authorList>
            <person name="Lorbacher de Ruiz H."/>
            <person name="Gelderblom H."/>
            <person name="Hofmann W."/>
            <person name="Darai G."/>
        </authorList>
    </citation>
    <scope>NUCLEOTIDE SEQUENCE [LARGE SCALE GENOMIC DNA]</scope>
</reference>
<keyword evidence="3" id="KW-1185">Reference proteome</keyword>
<proteinExistence type="predicted"/>
<reference evidence="2 3" key="7">
    <citation type="journal article" date="1993" name="J. Gen. Virol.">
        <title>Identification of the gene encoding the major capsid protein of insect iridescent virus type 6 by polymerase chain reaction.</title>
        <authorList>
            <person name="Stohwasser R."/>
            <person name="Raab K."/>
            <person name="Schnitzler P."/>
            <person name="Janssen W."/>
            <person name="Darai G."/>
        </authorList>
    </citation>
    <scope>NUCLEOTIDE SEQUENCE [LARGE SCALE GENOMIC DNA]</scope>
</reference>
<keyword evidence="1" id="KW-0812">Transmembrane</keyword>
<sequence>MSFNDAIIFFNSSPYILMYFLSSLYIILIWFNFKRKISFEF</sequence>
<reference evidence="2 3" key="10">
    <citation type="journal article" date="1994" name="Nucleic Acids Res.">
        <title>Identification of genes encoding zinc finger proteins, non-histone chromosomal HMG protein homologue, and a putative GTP phosphohydrolase in the genome of Chilo iridescent virus.</title>
        <authorList>
            <person name="Schnitzler P."/>
            <person name="Hug M."/>
            <person name="Handermann M."/>
            <person name="Janssen W."/>
            <person name="Koonin E.V."/>
            <person name="Delius H."/>
            <person name="Darai C."/>
        </authorList>
    </citation>
    <scope>NUCLEOTIDE SEQUENCE [LARGE SCALE GENOMIC DNA]</scope>
</reference>
<organismHost>
    <name type="scientific">Chilo suppressalis</name>
    <name type="common">Asiatic rice borer moth</name>
    <dbReference type="NCBI Taxonomy" id="168631"/>
</organismHost>
<evidence type="ECO:0000256" key="1">
    <source>
        <dbReference type="SAM" id="Phobius"/>
    </source>
</evidence>
<dbReference type="KEGG" id="vg:1733086"/>